<accession>A0A7S3I3Q7</accession>
<evidence type="ECO:0000313" key="1">
    <source>
        <dbReference type="EMBL" id="CAE0312246.1"/>
    </source>
</evidence>
<dbReference type="AlphaFoldDB" id="A0A7S3I3Q7"/>
<name>A0A7S3I3Q7_9SPIT</name>
<sequence>MLTAHLATHHLSPDGYVLFKSELSAFDHTRVSRLQGKPAILDFVANSAVAKQAMDLATDRTDQQLVWMNATINLLLSEQIISEKQRKNPKEVKKLENKLRGSANLLKYWATGDGRPENGSFVGFRTDYYKSGKVTLPKFY</sequence>
<protein>
    <submittedName>
        <fullName evidence="1">Uncharacterized protein</fullName>
    </submittedName>
</protein>
<organism evidence="1">
    <name type="scientific">Favella ehrenbergii</name>
    <dbReference type="NCBI Taxonomy" id="182087"/>
    <lineage>
        <taxon>Eukaryota</taxon>
        <taxon>Sar</taxon>
        <taxon>Alveolata</taxon>
        <taxon>Ciliophora</taxon>
        <taxon>Intramacronucleata</taxon>
        <taxon>Spirotrichea</taxon>
        <taxon>Choreotrichia</taxon>
        <taxon>Tintinnida</taxon>
        <taxon>Xystonellidae</taxon>
        <taxon>Favella</taxon>
    </lineage>
</organism>
<gene>
    <name evidence="1" type="ORF">FEHR0123_LOCUS7167</name>
</gene>
<reference evidence="1" key="1">
    <citation type="submission" date="2021-01" db="EMBL/GenBank/DDBJ databases">
        <authorList>
            <person name="Corre E."/>
            <person name="Pelletier E."/>
            <person name="Niang G."/>
            <person name="Scheremetjew M."/>
            <person name="Finn R."/>
            <person name="Kale V."/>
            <person name="Holt S."/>
            <person name="Cochrane G."/>
            <person name="Meng A."/>
            <person name="Brown T."/>
            <person name="Cohen L."/>
        </authorList>
    </citation>
    <scope>NUCLEOTIDE SEQUENCE</scope>
    <source>
        <strain evidence="1">Fehren 1</strain>
    </source>
</reference>
<dbReference type="EMBL" id="HBIE01023564">
    <property type="protein sequence ID" value="CAE0312246.1"/>
    <property type="molecule type" value="Transcribed_RNA"/>
</dbReference>
<proteinExistence type="predicted"/>